<feature type="region of interest" description="Disordered" evidence="1">
    <location>
        <begin position="107"/>
        <end position="236"/>
    </location>
</feature>
<dbReference type="Gene3D" id="3.60.10.10">
    <property type="entry name" value="Endonuclease/exonuclease/phosphatase"/>
    <property type="match status" value="2"/>
</dbReference>
<feature type="non-terminal residue" evidence="2">
    <location>
        <position position="739"/>
    </location>
</feature>
<accession>A0A3M6T7C1</accession>
<gene>
    <name evidence="2" type="ORF">pdam_00025386</name>
</gene>
<protein>
    <recommendedName>
        <fullName evidence="4">Endonuclease/exonuclease/phosphatase domain-containing protein</fullName>
    </recommendedName>
</protein>
<proteinExistence type="predicted"/>
<reference evidence="2 3" key="1">
    <citation type="journal article" date="2018" name="Sci. Rep.">
        <title>Comparative analysis of the Pocillopora damicornis genome highlights role of immune system in coral evolution.</title>
        <authorList>
            <person name="Cunning R."/>
            <person name="Bay R.A."/>
            <person name="Gillette P."/>
            <person name="Baker A.C."/>
            <person name="Traylor-Knowles N."/>
        </authorList>
    </citation>
    <scope>NUCLEOTIDE SEQUENCE [LARGE SCALE GENOMIC DNA]</scope>
    <source>
        <strain evidence="2">RSMAS</strain>
        <tissue evidence="2">Whole animal</tissue>
    </source>
</reference>
<dbReference type="STRING" id="46731.A0A3M6T7C1"/>
<feature type="compositionally biased region" description="Low complexity" evidence="1">
    <location>
        <begin position="145"/>
        <end position="168"/>
    </location>
</feature>
<dbReference type="SUPFAM" id="SSF56219">
    <property type="entry name" value="DNase I-like"/>
    <property type="match status" value="2"/>
</dbReference>
<organism evidence="2 3">
    <name type="scientific">Pocillopora damicornis</name>
    <name type="common">Cauliflower coral</name>
    <name type="synonym">Millepora damicornis</name>
    <dbReference type="NCBI Taxonomy" id="46731"/>
    <lineage>
        <taxon>Eukaryota</taxon>
        <taxon>Metazoa</taxon>
        <taxon>Cnidaria</taxon>
        <taxon>Anthozoa</taxon>
        <taxon>Hexacorallia</taxon>
        <taxon>Scleractinia</taxon>
        <taxon>Astrocoeniina</taxon>
        <taxon>Pocilloporidae</taxon>
        <taxon>Pocillopora</taxon>
    </lineage>
</organism>
<evidence type="ECO:0000256" key="1">
    <source>
        <dbReference type="SAM" id="MobiDB-lite"/>
    </source>
</evidence>
<name>A0A3M6T7C1_POCDA</name>
<comment type="caution">
    <text evidence="2">The sequence shown here is derived from an EMBL/GenBank/DDBJ whole genome shotgun (WGS) entry which is preliminary data.</text>
</comment>
<dbReference type="EMBL" id="RCHS01004173">
    <property type="protein sequence ID" value="RMX37262.1"/>
    <property type="molecule type" value="Genomic_DNA"/>
</dbReference>
<dbReference type="AlphaFoldDB" id="A0A3M6T7C1"/>
<evidence type="ECO:0008006" key="4">
    <source>
        <dbReference type="Google" id="ProtNLM"/>
    </source>
</evidence>
<feature type="compositionally biased region" description="Pro residues" evidence="1">
    <location>
        <begin position="214"/>
        <end position="229"/>
    </location>
</feature>
<evidence type="ECO:0000313" key="2">
    <source>
        <dbReference type="EMBL" id="RMX37262.1"/>
    </source>
</evidence>
<sequence length="739" mass="82466">MFEVRRCVYLALKSYSEEIPNGSASGTVCGTRKGLWGRPATIHHKPWEGSLDHPPHPGHASASLLGLLARDCPSPVLCCICKEEGHMGIKCMYSWFCSTVSPTDEQDDVAVESDDDDGLSDCSYGRMAPLFSETSPPADVPADESSSPPDAVLSDSSDSPLVSSPDSPILNSDGLVNSVQSVPDPPRHRIPALLPDSLSTASRRSSSPVTAKPTPSPPSQPVPDPPSSPDPLDSDMNVTVDLKRKSADASPKRTKKGKKKPANNFLFKLLTVNARGFANSLTHNLLFDLIESSNCDVCFVQETLVSSESTIKSLSRRWLGRCFWSPASGRQGGVVTLISEFTWFNSSRSIRSRLDKFLVSRELLSPGVECNISPCPISDHDFVSLVFDIPTGAKRGPGVWNFNNSLLKDKVFCTSIEKLIDSHLRFLPSFASLQDWWEFLKLSIKEESIAFSRTKRRRLRKKQVLFNMINVYGGGSGVRLNIAKTEATWLGAWRSRGDQPLGLKWVTKMKILGVVFGFDTDADNWRPKLEKLEKHLNLWKSRSLSLVGKSLIINVLGISKLLYLSAVLCVPKWVISRINNLVWPFLWGSRIETVSRMTCHQSLGKGGLGIFNFQIKSDSLKLASLISILDDRESKSFFLTKYFLGSRLASCRPEWRSLRDNSTPSTQNLTPYYEKCFLILASLRGIVSRQEWRDFVFSSKKCYLALLRENSASPILHRFWSSFLPIDFDLDRFWVSVRD</sequence>
<evidence type="ECO:0000313" key="3">
    <source>
        <dbReference type="Proteomes" id="UP000275408"/>
    </source>
</evidence>
<dbReference type="Proteomes" id="UP000275408">
    <property type="component" value="Unassembled WGS sequence"/>
</dbReference>
<feature type="compositionally biased region" description="Acidic residues" evidence="1">
    <location>
        <begin position="107"/>
        <end position="119"/>
    </location>
</feature>
<dbReference type="OrthoDB" id="5990267at2759"/>
<keyword evidence="3" id="KW-1185">Reference proteome</keyword>
<feature type="compositionally biased region" description="Low complexity" evidence="1">
    <location>
        <begin position="197"/>
        <end position="207"/>
    </location>
</feature>
<dbReference type="InterPro" id="IPR036691">
    <property type="entry name" value="Endo/exonu/phosph_ase_sf"/>
</dbReference>